<accession>A0AA88CYK2</accession>
<sequence>MAEGLGGTGNRGTDKQQMGEGGEEHEVGEQWTRYGETDNRVGFGLLCNGSTRSWE</sequence>
<name>A0AA88CYK2_FICCA</name>
<feature type="compositionally biased region" description="Gly residues" evidence="1">
    <location>
        <begin position="1"/>
        <end position="10"/>
    </location>
</feature>
<proteinExistence type="predicted"/>
<evidence type="ECO:0000256" key="1">
    <source>
        <dbReference type="SAM" id="MobiDB-lite"/>
    </source>
</evidence>
<gene>
    <name evidence="2" type="ORF">TIFTF001_009005</name>
</gene>
<reference evidence="2" key="1">
    <citation type="submission" date="2023-07" db="EMBL/GenBank/DDBJ databases">
        <title>draft genome sequence of fig (Ficus carica).</title>
        <authorList>
            <person name="Takahashi T."/>
            <person name="Nishimura K."/>
        </authorList>
    </citation>
    <scope>NUCLEOTIDE SEQUENCE</scope>
</reference>
<dbReference type="Proteomes" id="UP001187192">
    <property type="component" value="Unassembled WGS sequence"/>
</dbReference>
<dbReference type="AlphaFoldDB" id="A0AA88CYK2"/>
<dbReference type="EMBL" id="BTGU01000010">
    <property type="protein sequence ID" value="GMN39773.1"/>
    <property type="molecule type" value="Genomic_DNA"/>
</dbReference>
<protein>
    <submittedName>
        <fullName evidence="2">Uncharacterized protein</fullName>
    </submittedName>
</protein>
<organism evidence="2 3">
    <name type="scientific">Ficus carica</name>
    <name type="common">Common fig</name>
    <dbReference type="NCBI Taxonomy" id="3494"/>
    <lineage>
        <taxon>Eukaryota</taxon>
        <taxon>Viridiplantae</taxon>
        <taxon>Streptophyta</taxon>
        <taxon>Embryophyta</taxon>
        <taxon>Tracheophyta</taxon>
        <taxon>Spermatophyta</taxon>
        <taxon>Magnoliopsida</taxon>
        <taxon>eudicotyledons</taxon>
        <taxon>Gunneridae</taxon>
        <taxon>Pentapetalae</taxon>
        <taxon>rosids</taxon>
        <taxon>fabids</taxon>
        <taxon>Rosales</taxon>
        <taxon>Moraceae</taxon>
        <taxon>Ficeae</taxon>
        <taxon>Ficus</taxon>
    </lineage>
</organism>
<comment type="caution">
    <text evidence="2">The sequence shown here is derived from an EMBL/GenBank/DDBJ whole genome shotgun (WGS) entry which is preliminary data.</text>
</comment>
<evidence type="ECO:0000313" key="2">
    <source>
        <dbReference type="EMBL" id="GMN39773.1"/>
    </source>
</evidence>
<keyword evidence="3" id="KW-1185">Reference proteome</keyword>
<evidence type="ECO:0000313" key="3">
    <source>
        <dbReference type="Proteomes" id="UP001187192"/>
    </source>
</evidence>
<feature type="region of interest" description="Disordered" evidence="1">
    <location>
        <begin position="1"/>
        <end position="35"/>
    </location>
</feature>